<dbReference type="EMBL" id="CCAX010000001">
    <property type="protein sequence ID" value="CDO02975.1"/>
    <property type="molecule type" value="Genomic_DNA"/>
</dbReference>
<dbReference type="AlphaFoldDB" id="W9B8T7"/>
<dbReference type="PANTHER" id="PTHR32251">
    <property type="entry name" value="3-OXO-5-ALPHA-STEROID 4-DEHYDROGENASE"/>
    <property type="match status" value="1"/>
</dbReference>
<keyword evidence="1" id="KW-0812">Transmembrane</keyword>
<name>W9B8T7_9BACI</name>
<dbReference type="Pfam" id="PF06966">
    <property type="entry name" value="DUF1295"/>
    <property type="match status" value="1"/>
</dbReference>
<reference evidence="2" key="2">
    <citation type="submission" date="2014-03" db="EMBL/GenBank/DDBJ databases">
        <authorList>
            <person name="Urmite Genomes"/>
        </authorList>
    </citation>
    <scope>NUCLEOTIDE SEQUENCE</scope>
    <source>
        <strain evidence="2">S1</strain>
    </source>
</reference>
<feature type="transmembrane region" description="Helical" evidence="1">
    <location>
        <begin position="136"/>
        <end position="155"/>
    </location>
</feature>
<dbReference type="PANTHER" id="PTHR32251:SF15">
    <property type="entry name" value="3-OXO-5-ALPHA-STEROID 4-DEHYDROGENASE (DUF1295)"/>
    <property type="match status" value="1"/>
</dbReference>
<dbReference type="STRING" id="171693.BN988_01457"/>
<dbReference type="Gene3D" id="1.20.120.1630">
    <property type="match status" value="1"/>
</dbReference>
<comment type="caution">
    <text evidence="2">The sequence shown here is derived from an EMBL/GenBank/DDBJ whole genome shotgun (WGS) entry which is preliminary data.</text>
</comment>
<evidence type="ECO:0000256" key="1">
    <source>
        <dbReference type="SAM" id="Phobius"/>
    </source>
</evidence>
<evidence type="ECO:0000313" key="2">
    <source>
        <dbReference type="EMBL" id="CDO02975.1"/>
    </source>
</evidence>
<evidence type="ECO:0000313" key="3">
    <source>
        <dbReference type="Proteomes" id="UP000028863"/>
    </source>
</evidence>
<proteinExistence type="predicted"/>
<keyword evidence="1" id="KW-1133">Transmembrane helix</keyword>
<keyword evidence="1" id="KW-0472">Membrane</keyword>
<gene>
    <name evidence="2" type="ORF">BN988_01457</name>
</gene>
<organism evidence="2 3">
    <name type="scientific">Oceanobacillus picturae</name>
    <dbReference type="NCBI Taxonomy" id="171693"/>
    <lineage>
        <taxon>Bacteria</taxon>
        <taxon>Bacillati</taxon>
        <taxon>Bacillota</taxon>
        <taxon>Bacilli</taxon>
        <taxon>Bacillales</taxon>
        <taxon>Bacillaceae</taxon>
        <taxon>Oceanobacillus</taxon>
    </lineage>
</organism>
<feature type="transmembrane region" description="Helical" evidence="1">
    <location>
        <begin position="204"/>
        <end position="221"/>
    </location>
</feature>
<dbReference type="eggNOG" id="COG3752">
    <property type="taxonomic scope" value="Bacteria"/>
</dbReference>
<feature type="transmembrane region" description="Helical" evidence="1">
    <location>
        <begin position="112"/>
        <end position="130"/>
    </location>
</feature>
<dbReference type="InterPro" id="IPR010721">
    <property type="entry name" value="UstE-like"/>
</dbReference>
<accession>W9B8T7</accession>
<dbReference type="PROSITE" id="PS50244">
    <property type="entry name" value="S5A_REDUCTASE"/>
    <property type="match status" value="1"/>
</dbReference>
<keyword evidence="3" id="KW-1185">Reference proteome</keyword>
<reference evidence="2" key="1">
    <citation type="submission" date="2014-03" db="EMBL/GenBank/DDBJ databases">
        <title>Draft genome sequencing of Oceanobacillus picturae strain S1 isolated from human gut.</title>
        <authorList>
            <person name="Croce O."/>
            <person name="Lagier J.C."/>
            <person name="Raoult D."/>
        </authorList>
    </citation>
    <scope>NUCLEOTIDE SEQUENCE [LARGE SCALE GENOMIC DNA]</scope>
    <source>
        <strain evidence="2">S1</strain>
    </source>
</reference>
<feature type="transmembrane region" description="Helical" evidence="1">
    <location>
        <begin position="80"/>
        <end position="100"/>
    </location>
</feature>
<feature type="transmembrane region" description="Helical" evidence="1">
    <location>
        <begin position="176"/>
        <end position="198"/>
    </location>
</feature>
<dbReference type="Proteomes" id="UP000028863">
    <property type="component" value="Unassembled WGS sequence"/>
</dbReference>
<dbReference type="GO" id="GO:0016020">
    <property type="term" value="C:membrane"/>
    <property type="evidence" value="ECO:0007669"/>
    <property type="project" value="TreeGrafter"/>
</dbReference>
<sequence length="251" mass="29523">MVVSAIKLTKQSDWDIVYLRLIDLEKGWFAMYGSANKSWPQRLTIIAYECVFLVLVYWFLFLAGNEVLHLPEGDFQRRVLLFGFCLVVFLRMSFMVVYLLKRGITWRETVSVSFAFALYYIGFSLLGGTNDQPLDWIDGIAVFIFLAGSIINTLSELLRNQWKKDSRNKAKLYTGGLFRYATHINYFGDFVWVSGFALLTRNTWAGLIPIFLFFMFVFFNIPEHDRYLRGKYGRDFVKYEQTTKKFIPYIY</sequence>
<protein>
    <submittedName>
        <fullName evidence="2">Membrane protein</fullName>
    </submittedName>
</protein>
<feature type="transmembrane region" description="Helical" evidence="1">
    <location>
        <begin position="43"/>
        <end position="60"/>
    </location>
</feature>